<evidence type="ECO:0000259" key="7">
    <source>
        <dbReference type="Pfam" id="PF13861"/>
    </source>
</evidence>
<protein>
    <recommendedName>
        <fullName evidence="2 5">Basal-body rod modification protein FlgD</fullName>
    </recommendedName>
</protein>
<evidence type="ECO:0000256" key="3">
    <source>
        <dbReference type="ARBA" id="ARBA00022795"/>
    </source>
</evidence>
<dbReference type="Pfam" id="PF13861">
    <property type="entry name" value="FLgD_tudor"/>
    <property type="match status" value="1"/>
</dbReference>
<dbReference type="GO" id="GO:0044781">
    <property type="term" value="P:bacterial-type flagellum organization"/>
    <property type="evidence" value="ECO:0007669"/>
    <property type="project" value="UniProtKB-UniRule"/>
</dbReference>
<comment type="similarity">
    <text evidence="1 5">Belongs to the FlgD family.</text>
</comment>
<keyword evidence="3 5" id="KW-1005">Bacterial flagellum biogenesis</keyword>
<keyword evidence="8" id="KW-0282">Flagellum</keyword>
<comment type="function">
    <text evidence="4 5">Required for flagellar hook formation. May act as a scaffolding protein.</text>
</comment>
<feature type="domain" description="FlgD Tudor-like" evidence="7">
    <location>
        <begin position="88"/>
        <end position="216"/>
    </location>
</feature>
<dbReference type="InterPro" id="IPR025965">
    <property type="entry name" value="FlgD/Vpr_Ig-like"/>
</dbReference>
<proteinExistence type="inferred from homology"/>
<evidence type="ECO:0000313" key="8">
    <source>
        <dbReference type="EMBL" id="SBW03510.1"/>
    </source>
</evidence>
<dbReference type="Gene3D" id="2.60.40.4070">
    <property type="match status" value="1"/>
</dbReference>
<dbReference type="EMBL" id="FLUO01000001">
    <property type="protein sequence ID" value="SBW03510.1"/>
    <property type="molecule type" value="Genomic_DNA"/>
</dbReference>
<dbReference type="Pfam" id="PF13860">
    <property type="entry name" value="FlgD_ig"/>
    <property type="match status" value="1"/>
</dbReference>
<keyword evidence="8" id="KW-0966">Cell projection</keyword>
<evidence type="ECO:0000256" key="4">
    <source>
        <dbReference type="ARBA" id="ARBA00024746"/>
    </source>
</evidence>
<evidence type="ECO:0000256" key="2">
    <source>
        <dbReference type="ARBA" id="ARBA00016013"/>
    </source>
</evidence>
<evidence type="ECO:0000256" key="5">
    <source>
        <dbReference type="RuleBase" id="RU362076"/>
    </source>
</evidence>
<reference evidence="8" key="1">
    <citation type="submission" date="2016-04" db="EMBL/GenBank/DDBJ databases">
        <authorList>
            <person name="Evans L.H."/>
            <person name="Alamgir A."/>
            <person name="Owens N."/>
            <person name="Weber N.D."/>
            <person name="Virtaneva K."/>
            <person name="Barbian K."/>
            <person name="Babar A."/>
            <person name="Rosenke K."/>
        </authorList>
    </citation>
    <scope>NUCLEOTIDE SEQUENCE</scope>
    <source>
        <strain evidence="8">86</strain>
    </source>
</reference>
<dbReference type="Gene3D" id="2.30.30.910">
    <property type="match status" value="1"/>
</dbReference>
<keyword evidence="8" id="KW-0969">Cilium</keyword>
<feature type="domain" description="FlgD/Vpr Ig-like" evidence="6">
    <location>
        <begin position="103"/>
        <end position="176"/>
    </location>
</feature>
<sequence length="225" mass="23544">MTTVTGSTSSSGLSSTTATSVASLSENYELFLSVLTAQLQNQNPLDPTDTDEMTSQLVNYAQVEQQILSNSYLENLVLATNNESASVALSLVGMEVTYAAEDLSWSEGETLSWSYDVPADTESVTVQVLDENGDVVYTESASAEEGSYTFDWSGTKTSGATADDGTYSLNIVAEDADGESVNISANTTSVVKQVDWSDGSAQLIMTNGATVSLSNIVSATAADAS</sequence>
<accession>A0A212JVL4</accession>
<gene>
    <name evidence="8" type="ORF">KL86APRO_11733</name>
</gene>
<dbReference type="InterPro" id="IPR025963">
    <property type="entry name" value="FLgD_Tudor"/>
</dbReference>
<dbReference type="AlphaFoldDB" id="A0A212JVL4"/>
<evidence type="ECO:0000256" key="1">
    <source>
        <dbReference type="ARBA" id="ARBA00010577"/>
    </source>
</evidence>
<dbReference type="Pfam" id="PF03963">
    <property type="entry name" value="FlgD"/>
    <property type="match status" value="1"/>
</dbReference>
<evidence type="ECO:0000259" key="6">
    <source>
        <dbReference type="Pfam" id="PF13860"/>
    </source>
</evidence>
<name>A0A212JVL4_9PROT</name>
<organism evidence="8">
    <name type="scientific">uncultured Alphaproteobacteria bacterium</name>
    <dbReference type="NCBI Taxonomy" id="91750"/>
    <lineage>
        <taxon>Bacteria</taxon>
        <taxon>Pseudomonadati</taxon>
        <taxon>Pseudomonadota</taxon>
        <taxon>Alphaproteobacteria</taxon>
        <taxon>environmental samples</taxon>
    </lineage>
</organism>
<dbReference type="InterPro" id="IPR005648">
    <property type="entry name" value="FlgD"/>
</dbReference>